<dbReference type="InParanoid" id="B9IIL7"/>
<reference evidence="1 2" key="1">
    <citation type="journal article" date="2006" name="Science">
        <title>The genome of black cottonwood, Populus trichocarpa (Torr. &amp; Gray).</title>
        <authorList>
            <person name="Tuskan G.A."/>
            <person name="Difazio S."/>
            <person name="Jansson S."/>
            <person name="Bohlmann J."/>
            <person name="Grigoriev I."/>
            <person name="Hellsten U."/>
            <person name="Putnam N."/>
            <person name="Ralph S."/>
            <person name="Rombauts S."/>
            <person name="Salamov A."/>
            <person name="Schein J."/>
            <person name="Sterck L."/>
            <person name="Aerts A."/>
            <person name="Bhalerao R.R."/>
            <person name="Bhalerao R.P."/>
            <person name="Blaudez D."/>
            <person name="Boerjan W."/>
            <person name="Brun A."/>
            <person name="Brunner A."/>
            <person name="Busov V."/>
            <person name="Campbell M."/>
            <person name="Carlson J."/>
            <person name="Chalot M."/>
            <person name="Chapman J."/>
            <person name="Chen G.L."/>
            <person name="Cooper D."/>
            <person name="Coutinho P.M."/>
            <person name="Couturier J."/>
            <person name="Covert S."/>
            <person name="Cronk Q."/>
            <person name="Cunningham R."/>
            <person name="Davis J."/>
            <person name="Degroeve S."/>
            <person name="Dejardin A."/>
            <person name="Depamphilis C."/>
            <person name="Detter J."/>
            <person name="Dirks B."/>
            <person name="Dubchak I."/>
            <person name="Duplessis S."/>
            <person name="Ehlting J."/>
            <person name="Ellis B."/>
            <person name="Gendler K."/>
            <person name="Goodstein D."/>
            <person name="Gribskov M."/>
            <person name="Grimwood J."/>
            <person name="Groover A."/>
            <person name="Gunter L."/>
            <person name="Hamberger B."/>
            <person name="Heinze B."/>
            <person name="Helariutta Y."/>
            <person name="Henrissat B."/>
            <person name="Holligan D."/>
            <person name="Holt R."/>
            <person name="Huang W."/>
            <person name="Islam-Faridi N."/>
            <person name="Jones S."/>
            <person name="Jones-Rhoades M."/>
            <person name="Jorgensen R."/>
            <person name="Joshi C."/>
            <person name="Kangasjarvi J."/>
            <person name="Karlsson J."/>
            <person name="Kelleher C."/>
            <person name="Kirkpatrick R."/>
            <person name="Kirst M."/>
            <person name="Kohler A."/>
            <person name="Kalluri U."/>
            <person name="Larimer F."/>
            <person name="Leebens-Mack J."/>
            <person name="Leple J.C."/>
            <person name="Locascio P."/>
            <person name="Lou Y."/>
            <person name="Lucas S."/>
            <person name="Martin F."/>
            <person name="Montanini B."/>
            <person name="Napoli C."/>
            <person name="Nelson D.R."/>
            <person name="Nelson C."/>
            <person name="Nieminen K."/>
            <person name="Nilsson O."/>
            <person name="Pereda V."/>
            <person name="Peter G."/>
            <person name="Philippe R."/>
            <person name="Pilate G."/>
            <person name="Poliakov A."/>
            <person name="Razumovskaya J."/>
            <person name="Richardson P."/>
            <person name="Rinaldi C."/>
            <person name="Ritland K."/>
            <person name="Rouze P."/>
            <person name="Ryaboy D."/>
            <person name="Schmutz J."/>
            <person name="Schrader J."/>
            <person name="Segerman B."/>
            <person name="Shin H."/>
            <person name="Siddiqui A."/>
            <person name="Sterky F."/>
            <person name="Terry A."/>
            <person name="Tsai C.J."/>
            <person name="Uberbacher E."/>
            <person name="Unneberg P."/>
            <person name="Vahala J."/>
            <person name="Wall K."/>
            <person name="Wessler S."/>
            <person name="Yang G."/>
            <person name="Yin T."/>
            <person name="Douglas C."/>
            <person name="Marra M."/>
            <person name="Sandberg G."/>
            <person name="Van de Peer Y."/>
            <person name="Rokhsar D."/>
        </authorList>
    </citation>
    <scope>NUCLEOTIDE SEQUENCE [LARGE SCALE GENOMIC DNA]</scope>
    <source>
        <strain evidence="2">cv. Nisqually</strain>
    </source>
</reference>
<gene>
    <name evidence="1" type="ORF">POPTR_016G070700v4</name>
</gene>
<accession>B9IIL7</accession>
<evidence type="ECO:0000313" key="1">
    <source>
        <dbReference type="EMBL" id="PNS98326.2"/>
    </source>
</evidence>
<evidence type="ECO:0000313" key="2">
    <source>
        <dbReference type="Proteomes" id="UP000006729"/>
    </source>
</evidence>
<dbReference type="PANTHER" id="PTHR46137:SF4">
    <property type="entry name" value="PROTEIN LEAD-SENSITIVE 1"/>
    <property type="match status" value="1"/>
</dbReference>
<dbReference type="Proteomes" id="UP000006729">
    <property type="component" value="Chromosome 16"/>
</dbReference>
<dbReference type="STRING" id="3694.B9IIL7"/>
<dbReference type="HOGENOM" id="CLU_2150191_0_0_1"/>
<keyword evidence="2" id="KW-1185">Reference proteome</keyword>
<dbReference type="EMBL" id="CM009305">
    <property type="protein sequence ID" value="PNS98326.2"/>
    <property type="molecule type" value="Genomic_DNA"/>
</dbReference>
<name>B9IIL7_POPTR</name>
<dbReference type="PANTHER" id="PTHR46137">
    <property type="entry name" value="OS05G0310600 PROTEIN"/>
    <property type="match status" value="1"/>
</dbReference>
<proteinExistence type="predicted"/>
<protein>
    <submittedName>
        <fullName evidence="1">Uncharacterized protein</fullName>
    </submittedName>
</protein>
<sequence length="436" mass="48487">MDMKPHPLLIQQQQQQQQPMQLQEPPAAASQNPNPPYSADAPPKQVALAMERLGQASRLIADVRLGADRLLEALFIAAVPHQSNKPLQLFVKEDASMRQHLQDLRSVGRQLEESGVLNETLRSRSNSWGLHLPVVCPDGAVVAYAWKRQLAGQAGASAVDRTRLALKAFTDQKRRFFPHLDEGQDVQSTEPASKKHCIPKDLLLNYQEELSDCKTLSDVLTCLEKEMLNLKVLTYERLDWFKRASSLPASASENPLDTSKDHGFHSLSKLRTVSQSAAATDKIAVIELFFPSVFRAIISLHPAGSIDPDAVAFFSPDEGGSYIHARGFSVHHVFRKISEHAAMALQHFLGVSSRTALYSIVHWICCYQTLFTKVCSKCGKLLAMDRKSMLLLPPVYRPYLHFSTLQIASTQTNSSAKDHGLENLGAFHIGCFTEEL</sequence>
<dbReference type="AlphaFoldDB" id="B9IIL7"/>
<organism evidence="1 2">
    <name type="scientific">Populus trichocarpa</name>
    <name type="common">Western balsam poplar</name>
    <name type="synonym">Populus balsamifera subsp. trichocarpa</name>
    <dbReference type="NCBI Taxonomy" id="3694"/>
    <lineage>
        <taxon>Eukaryota</taxon>
        <taxon>Viridiplantae</taxon>
        <taxon>Streptophyta</taxon>
        <taxon>Embryophyta</taxon>
        <taxon>Tracheophyta</taxon>
        <taxon>Spermatophyta</taxon>
        <taxon>Magnoliopsida</taxon>
        <taxon>eudicotyledons</taxon>
        <taxon>Gunneridae</taxon>
        <taxon>Pentapetalae</taxon>
        <taxon>rosids</taxon>
        <taxon>fabids</taxon>
        <taxon>Malpighiales</taxon>
        <taxon>Salicaceae</taxon>
        <taxon>Saliceae</taxon>
        <taxon>Populus</taxon>
    </lineage>
</organism>
<comment type="caution">
    <text evidence="1">The sequence shown here is derived from an EMBL/GenBank/DDBJ whole genome shotgun (WGS) entry which is preliminary data.</text>
</comment>